<sequence>MFKDLLSEALYCREQTRALMVSVSNSLTATPSITLSRDASSNYEDNISVLPSLNLQPQHKGNHHTIFTKLKRYQQNIILKTTQNILVSARCHSKGSIAILKALSRVNFLPSPGETREVFSRGIIYIQPHSQWHAYFLTFLPDAVNHLPSHVQPWSAPDWLLCTKHAPRTSSKACAVEKGNVQLAHCQTQN</sequence>
<accession>A0A8H3SEY6</accession>
<organism evidence="1 2">
    <name type="scientific">Aspergillus udagawae</name>
    <dbReference type="NCBI Taxonomy" id="91492"/>
    <lineage>
        <taxon>Eukaryota</taxon>
        <taxon>Fungi</taxon>
        <taxon>Dikarya</taxon>
        <taxon>Ascomycota</taxon>
        <taxon>Pezizomycotina</taxon>
        <taxon>Eurotiomycetes</taxon>
        <taxon>Eurotiomycetidae</taxon>
        <taxon>Eurotiales</taxon>
        <taxon>Aspergillaceae</taxon>
        <taxon>Aspergillus</taxon>
        <taxon>Aspergillus subgen. Fumigati</taxon>
    </lineage>
</organism>
<protein>
    <submittedName>
        <fullName evidence="1">Uncharacterized protein</fullName>
    </submittedName>
</protein>
<gene>
    <name evidence="1" type="ORF">IFM46972_10965</name>
</gene>
<proteinExistence type="predicted"/>
<evidence type="ECO:0000313" key="1">
    <source>
        <dbReference type="EMBL" id="GFF57985.1"/>
    </source>
</evidence>
<evidence type="ECO:0000313" key="2">
    <source>
        <dbReference type="Proteomes" id="UP000465221"/>
    </source>
</evidence>
<dbReference type="Proteomes" id="UP000465221">
    <property type="component" value="Unassembled WGS sequence"/>
</dbReference>
<name>A0A8H3SEY6_9EURO</name>
<dbReference type="EMBL" id="BLKC01000163">
    <property type="protein sequence ID" value="GFF57985.1"/>
    <property type="molecule type" value="Genomic_DNA"/>
</dbReference>
<reference evidence="1 2" key="1">
    <citation type="submission" date="2020-01" db="EMBL/GenBank/DDBJ databases">
        <title>Draft genome sequence of Aspergillus udagawae IFM 46972.</title>
        <authorList>
            <person name="Takahashi H."/>
            <person name="Yaguchi T."/>
        </authorList>
    </citation>
    <scope>NUCLEOTIDE SEQUENCE [LARGE SCALE GENOMIC DNA]</scope>
    <source>
        <strain evidence="1 2">IFM 46972</strain>
    </source>
</reference>
<comment type="caution">
    <text evidence="1">The sequence shown here is derived from an EMBL/GenBank/DDBJ whole genome shotgun (WGS) entry which is preliminary data.</text>
</comment>
<dbReference type="AlphaFoldDB" id="A0A8H3SEY6"/>